<feature type="compositionally biased region" description="Polar residues" evidence="1">
    <location>
        <begin position="20"/>
        <end position="33"/>
    </location>
</feature>
<comment type="caution">
    <text evidence="2">The sequence shown here is derived from an EMBL/GenBank/DDBJ whole genome shotgun (WGS) entry which is preliminary data.</text>
</comment>
<gene>
    <name evidence="2" type="ORF">BASA50_006839</name>
</gene>
<proteinExistence type="predicted"/>
<evidence type="ECO:0000256" key="1">
    <source>
        <dbReference type="SAM" id="MobiDB-lite"/>
    </source>
</evidence>
<feature type="region of interest" description="Disordered" evidence="1">
    <location>
        <begin position="1"/>
        <end position="127"/>
    </location>
</feature>
<evidence type="ECO:0008006" key="4">
    <source>
        <dbReference type="Google" id="ProtNLM"/>
    </source>
</evidence>
<organism evidence="2 3">
    <name type="scientific">Batrachochytrium salamandrivorans</name>
    <dbReference type="NCBI Taxonomy" id="1357716"/>
    <lineage>
        <taxon>Eukaryota</taxon>
        <taxon>Fungi</taxon>
        <taxon>Fungi incertae sedis</taxon>
        <taxon>Chytridiomycota</taxon>
        <taxon>Chytridiomycota incertae sedis</taxon>
        <taxon>Chytridiomycetes</taxon>
        <taxon>Rhizophydiales</taxon>
        <taxon>Rhizophydiales incertae sedis</taxon>
        <taxon>Batrachochytrium</taxon>
    </lineage>
</organism>
<feature type="compositionally biased region" description="Basic and acidic residues" evidence="1">
    <location>
        <begin position="68"/>
        <end position="84"/>
    </location>
</feature>
<protein>
    <recommendedName>
        <fullName evidence="4">SMP domain-containing protein</fullName>
    </recommendedName>
</protein>
<evidence type="ECO:0000313" key="2">
    <source>
        <dbReference type="EMBL" id="KAH6594142.1"/>
    </source>
</evidence>
<evidence type="ECO:0000313" key="3">
    <source>
        <dbReference type="Proteomes" id="UP001648503"/>
    </source>
</evidence>
<name>A0ABQ8F8N9_9FUNG</name>
<accession>A0ABQ8F8N9</accession>
<sequence length="127" mass="13273">MGICGSKEEEGGHRLGGGNTNAPSAIASRQSQPRPLASTSNSNPSSRTNLLSATTSSASSSQKTSAATREDRLLAAEARKHANENRGVQSTGGALSKKLQEQNVIGPGRLPPNPNILNDNNLQWRAD</sequence>
<feature type="compositionally biased region" description="Low complexity" evidence="1">
    <location>
        <begin position="115"/>
        <end position="127"/>
    </location>
</feature>
<dbReference type="Proteomes" id="UP001648503">
    <property type="component" value="Unassembled WGS sequence"/>
</dbReference>
<feature type="compositionally biased region" description="Basic and acidic residues" evidence="1">
    <location>
        <begin position="1"/>
        <end position="13"/>
    </location>
</feature>
<keyword evidence="3" id="KW-1185">Reference proteome</keyword>
<feature type="compositionally biased region" description="Low complexity" evidence="1">
    <location>
        <begin position="35"/>
        <end position="67"/>
    </location>
</feature>
<dbReference type="EMBL" id="JAFCIX010000339">
    <property type="protein sequence ID" value="KAH6594142.1"/>
    <property type="molecule type" value="Genomic_DNA"/>
</dbReference>
<reference evidence="2 3" key="1">
    <citation type="submission" date="2021-02" db="EMBL/GenBank/DDBJ databases">
        <title>Variation within the Batrachochytrium salamandrivorans European outbreak.</title>
        <authorList>
            <person name="Kelly M."/>
            <person name="Pasmans F."/>
            <person name="Shea T.P."/>
            <person name="Munoz J.F."/>
            <person name="Carranza S."/>
            <person name="Cuomo C.A."/>
            <person name="Martel A."/>
        </authorList>
    </citation>
    <scope>NUCLEOTIDE SEQUENCE [LARGE SCALE GENOMIC DNA]</scope>
    <source>
        <strain evidence="2 3">AMFP18/2</strain>
    </source>
</reference>